<accession>A0ABU1ZXY4</accession>
<dbReference type="SUPFAM" id="SSF89733">
    <property type="entry name" value="L-sulfolactate dehydrogenase-like"/>
    <property type="match status" value="1"/>
</dbReference>
<dbReference type="PANTHER" id="PTHR11091:SF0">
    <property type="entry name" value="MALATE DEHYDROGENASE"/>
    <property type="match status" value="1"/>
</dbReference>
<dbReference type="InterPro" id="IPR036111">
    <property type="entry name" value="Mal/L-sulfo/L-lacto_DH-like_sf"/>
</dbReference>
<evidence type="ECO:0000256" key="2">
    <source>
        <dbReference type="ARBA" id="ARBA00023002"/>
    </source>
</evidence>
<reference evidence="3" key="1">
    <citation type="submission" date="2023-07" db="EMBL/GenBank/DDBJ databases">
        <title>Sequencing the genomes of 1000 actinobacteria strains.</title>
        <authorList>
            <person name="Klenk H.-P."/>
        </authorList>
    </citation>
    <scope>NUCLEOTIDE SEQUENCE</scope>
    <source>
        <strain evidence="3">DSM 107476</strain>
    </source>
</reference>
<gene>
    <name evidence="3" type="ORF">J2S39_001468</name>
</gene>
<evidence type="ECO:0000313" key="4">
    <source>
        <dbReference type="Proteomes" id="UP001180840"/>
    </source>
</evidence>
<dbReference type="PANTHER" id="PTHR11091">
    <property type="entry name" value="OXIDOREDUCTASE-RELATED"/>
    <property type="match status" value="1"/>
</dbReference>
<keyword evidence="4" id="KW-1185">Reference proteome</keyword>
<dbReference type="Gene3D" id="1.10.1530.10">
    <property type="match status" value="1"/>
</dbReference>
<comment type="caution">
    <text evidence="3">The sequence shown here is derived from an EMBL/GenBank/DDBJ whole genome shotgun (WGS) entry which is preliminary data.</text>
</comment>
<proteinExistence type="inferred from homology"/>
<protein>
    <submittedName>
        <fullName evidence="3">LDH2 family malate/lactate/ureidoglycolate dehydrogenase</fullName>
    </submittedName>
</protein>
<dbReference type="RefSeq" id="WP_290194889.1">
    <property type="nucleotide sequence ID" value="NZ_CP047654.1"/>
</dbReference>
<dbReference type="InterPro" id="IPR043144">
    <property type="entry name" value="Mal/L-sulf/L-lact_DH-like_ah"/>
</dbReference>
<comment type="similarity">
    <text evidence="1">Belongs to the LDH2/MDH2 oxidoreductase family.</text>
</comment>
<dbReference type="InterPro" id="IPR003767">
    <property type="entry name" value="Malate/L-lactate_DH-like"/>
</dbReference>
<dbReference type="Pfam" id="PF02615">
    <property type="entry name" value="Ldh_2"/>
    <property type="match status" value="1"/>
</dbReference>
<dbReference type="InterPro" id="IPR043143">
    <property type="entry name" value="Mal/L-sulf/L-lact_DH-like_NADP"/>
</dbReference>
<evidence type="ECO:0000256" key="1">
    <source>
        <dbReference type="ARBA" id="ARBA00006056"/>
    </source>
</evidence>
<evidence type="ECO:0000313" key="3">
    <source>
        <dbReference type="EMBL" id="MDR7329792.1"/>
    </source>
</evidence>
<dbReference type="Proteomes" id="UP001180840">
    <property type="component" value="Unassembled WGS sequence"/>
</dbReference>
<dbReference type="EMBL" id="JAVDXZ010000001">
    <property type="protein sequence ID" value="MDR7329792.1"/>
    <property type="molecule type" value="Genomic_DNA"/>
</dbReference>
<sequence>MIVTADTLRSTFFSALTAHGMNVTQASSTAAVFLDAELAGKSSHGAFHLLNYLDALDEGRINGKARPSASVRGAVVRINADGGLAQFALKNSIDEVLDVARAQGVAIVAIANTFTTGELGWYPRKLSRHGMISLTTTNSPALVTLADTGERVIGTNPVAFGVPGGMLLDQAISEAAFHTVRQMSQRGEALPAGWAVDGTGAPTTDAAEAVEHGALLPFGGARGGNLGLTFEMLAMLAGGVSSLEATAAQAGSPRVGLFMMVLDPGHFGDDALPRLTSHLARLAAEHGVYVPGRDALLGDLPAEVEIDDDVWEQLNSRL</sequence>
<organism evidence="3 4">
    <name type="scientific">Corynebacterium guangdongense</name>
    <dbReference type="NCBI Taxonomy" id="1783348"/>
    <lineage>
        <taxon>Bacteria</taxon>
        <taxon>Bacillati</taxon>
        <taxon>Actinomycetota</taxon>
        <taxon>Actinomycetes</taxon>
        <taxon>Mycobacteriales</taxon>
        <taxon>Corynebacteriaceae</taxon>
        <taxon>Corynebacterium</taxon>
    </lineage>
</organism>
<dbReference type="Gene3D" id="3.30.1370.60">
    <property type="entry name" value="Hypothetical oxidoreductase yiak, domain 2"/>
    <property type="match status" value="1"/>
</dbReference>
<keyword evidence="2" id="KW-0560">Oxidoreductase</keyword>
<name>A0ABU1ZXY4_9CORY</name>